<feature type="transmembrane region" description="Helical" evidence="7">
    <location>
        <begin position="74"/>
        <end position="95"/>
    </location>
</feature>
<evidence type="ECO:0000259" key="8">
    <source>
        <dbReference type="PROSITE" id="PS50928"/>
    </source>
</evidence>
<evidence type="ECO:0000256" key="1">
    <source>
        <dbReference type="ARBA" id="ARBA00004651"/>
    </source>
</evidence>
<keyword evidence="6 7" id="KW-0472">Membrane</keyword>
<feature type="transmembrane region" description="Helical" evidence="7">
    <location>
        <begin position="139"/>
        <end position="161"/>
    </location>
</feature>
<comment type="similarity">
    <text evidence="7">Belongs to the binding-protein-dependent transport system permease family.</text>
</comment>
<feature type="transmembrane region" description="Helical" evidence="7">
    <location>
        <begin position="182"/>
        <end position="207"/>
    </location>
</feature>
<evidence type="ECO:0000256" key="6">
    <source>
        <dbReference type="ARBA" id="ARBA00023136"/>
    </source>
</evidence>
<feature type="transmembrane region" description="Helical" evidence="7">
    <location>
        <begin position="107"/>
        <end position="127"/>
    </location>
</feature>
<evidence type="ECO:0000313" key="9">
    <source>
        <dbReference type="EMBL" id="PZX13596.1"/>
    </source>
</evidence>
<evidence type="ECO:0000256" key="5">
    <source>
        <dbReference type="ARBA" id="ARBA00022989"/>
    </source>
</evidence>
<feature type="domain" description="ABC transmembrane type-1" evidence="8">
    <location>
        <begin position="70"/>
        <end position="260"/>
    </location>
</feature>
<dbReference type="RefSeq" id="WP_111538229.1">
    <property type="nucleotide sequence ID" value="NZ_QKZL01000017.1"/>
</dbReference>
<evidence type="ECO:0000256" key="2">
    <source>
        <dbReference type="ARBA" id="ARBA00022448"/>
    </source>
</evidence>
<keyword evidence="5 7" id="KW-1133">Transmembrane helix</keyword>
<protein>
    <submittedName>
        <fullName evidence="9">Multiple sugar transport system permease protein</fullName>
    </submittedName>
</protein>
<evidence type="ECO:0000256" key="3">
    <source>
        <dbReference type="ARBA" id="ARBA00022475"/>
    </source>
</evidence>
<keyword evidence="2 7" id="KW-0813">Transport</keyword>
<dbReference type="CDD" id="cd06261">
    <property type="entry name" value="TM_PBP2"/>
    <property type="match status" value="1"/>
</dbReference>
<keyword evidence="9" id="KW-0762">Sugar transport</keyword>
<dbReference type="OrthoDB" id="9815445at2"/>
<comment type="caution">
    <text evidence="9">The sequence shown here is derived from an EMBL/GenBank/DDBJ whole genome shotgun (WGS) entry which is preliminary data.</text>
</comment>
<keyword evidence="3" id="KW-1003">Cell membrane</keyword>
<proteinExistence type="inferred from homology"/>
<dbReference type="AlphaFoldDB" id="A0A2W7NK80"/>
<dbReference type="InterPro" id="IPR000515">
    <property type="entry name" value="MetI-like"/>
</dbReference>
<dbReference type="PROSITE" id="PS50928">
    <property type="entry name" value="ABC_TM1"/>
    <property type="match status" value="1"/>
</dbReference>
<dbReference type="Pfam" id="PF00528">
    <property type="entry name" value="BPD_transp_1"/>
    <property type="match status" value="1"/>
</dbReference>
<accession>A0A2W7NK80</accession>
<reference evidence="9 10" key="1">
    <citation type="submission" date="2018-06" db="EMBL/GenBank/DDBJ databases">
        <title>Genomic Encyclopedia of Archaeal and Bacterial Type Strains, Phase II (KMG-II): from individual species to whole genera.</title>
        <authorList>
            <person name="Goeker M."/>
        </authorList>
    </citation>
    <scope>NUCLEOTIDE SEQUENCE [LARGE SCALE GENOMIC DNA]</scope>
    <source>
        <strain evidence="9 10">DSM 22009</strain>
    </source>
</reference>
<dbReference type="PANTHER" id="PTHR32243:SF18">
    <property type="entry name" value="INNER MEMBRANE ABC TRANSPORTER PERMEASE PROTEIN YCJP"/>
    <property type="match status" value="1"/>
</dbReference>
<evidence type="ECO:0000313" key="10">
    <source>
        <dbReference type="Proteomes" id="UP000248916"/>
    </source>
</evidence>
<comment type="subcellular location">
    <subcellularLocation>
        <location evidence="1 7">Cell membrane</location>
        <topology evidence="1 7">Multi-pass membrane protein</topology>
    </subcellularLocation>
</comment>
<dbReference type="SUPFAM" id="SSF161098">
    <property type="entry name" value="MetI-like"/>
    <property type="match status" value="1"/>
</dbReference>
<organism evidence="9 10">
    <name type="scientific">Palleronia aestuarii</name>
    <dbReference type="NCBI Taxonomy" id="568105"/>
    <lineage>
        <taxon>Bacteria</taxon>
        <taxon>Pseudomonadati</taxon>
        <taxon>Pseudomonadota</taxon>
        <taxon>Alphaproteobacteria</taxon>
        <taxon>Rhodobacterales</taxon>
        <taxon>Roseobacteraceae</taxon>
        <taxon>Palleronia</taxon>
    </lineage>
</organism>
<dbReference type="Gene3D" id="1.10.3720.10">
    <property type="entry name" value="MetI-like"/>
    <property type="match status" value="1"/>
</dbReference>
<feature type="transmembrane region" description="Helical" evidence="7">
    <location>
        <begin position="12"/>
        <end position="31"/>
    </location>
</feature>
<dbReference type="InterPro" id="IPR050901">
    <property type="entry name" value="BP-dep_ABC_trans_perm"/>
</dbReference>
<keyword evidence="4 7" id="KW-0812">Transmembrane</keyword>
<dbReference type="GO" id="GO:0055085">
    <property type="term" value="P:transmembrane transport"/>
    <property type="evidence" value="ECO:0007669"/>
    <property type="project" value="InterPro"/>
</dbReference>
<dbReference type="InterPro" id="IPR035906">
    <property type="entry name" value="MetI-like_sf"/>
</dbReference>
<evidence type="ECO:0000256" key="7">
    <source>
        <dbReference type="RuleBase" id="RU363032"/>
    </source>
</evidence>
<keyword evidence="10" id="KW-1185">Reference proteome</keyword>
<gene>
    <name evidence="9" type="ORF">LX81_03144</name>
</gene>
<dbReference type="GO" id="GO:0005886">
    <property type="term" value="C:plasma membrane"/>
    <property type="evidence" value="ECO:0007669"/>
    <property type="project" value="UniProtKB-SubCell"/>
</dbReference>
<name>A0A2W7NK80_9RHOB</name>
<sequence>MNPTNRRIRTALYAFGIFWGLVIVLPFFWLATLSVKSRLDAFATPPKLLFTPTFEAYREVFTDSDFLSAIMNSLIVSTGAVVLSLVIAIPAAFALRNLTGPIRHNALLTILLIRMVPGMVYLLPYFVIYGRLDLIDTRIGLIIVHLIFNVPLIIWMLTPIWRAIPRDLAEAARVDGATPLQTLLLVDLPLLKGGILASSVLAFIFSWNEFLFALVLTRRDVVTLPVAIVNFLAFEGTEWGKIAAASMFIVIPAIVFGFFVRRYMIAGLTGGAVKG</sequence>
<evidence type="ECO:0000256" key="4">
    <source>
        <dbReference type="ARBA" id="ARBA00022692"/>
    </source>
</evidence>
<dbReference type="EMBL" id="QKZL01000017">
    <property type="protein sequence ID" value="PZX13596.1"/>
    <property type="molecule type" value="Genomic_DNA"/>
</dbReference>
<dbReference type="PANTHER" id="PTHR32243">
    <property type="entry name" value="MALTOSE TRANSPORT SYSTEM PERMEASE-RELATED"/>
    <property type="match status" value="1"/>
</dbReference>
<feature type="transmembrane region" description="Helical" evidence="7">
    <location>
        <begin position="242"/>
        <end position="260"/>
    </location>
</feature>
<dbReference type="Proteomes" id="UP000248916">
    <property type="component" value="Unassembled WGS sequence"/>
</dbReference>